<dbReference type="EMBL" id="HBUE01167677">
    <property type="protein sequence ID" value="CAG6513448.1"/>
    <property type="molecule type" value="Transcribed_RNA"/>
</dbReference>
<feature type="transmembrane region" description="Helical" evidence="1">
    <location>
        <begin position="40"/>
        <end position="61"/>
    </location>
</feature>
<sequence>MRVYAPATIGQCLGVDCISGGRKGGPKERHRKFSLLLFSIYFYFTLPSSSALSSFTSAAALRVRHVRWSDHLWRARSTRACCWAVRAANLLLLTTSMTALPLRRGVVALVVQVGANTIRSSRTMREKKE</sequence>
<dbReference type="AlphaFoldDB" id="A0A8D8GNB8"/>
<keyword evidence="1" id="KW-0812">Transmembrane</keyword>
<proteinExistence type="predicted"/>
<protein>
    <submittedName>
        <fullName evidence="2">(northern house mosquito) hypothetical protein</fullName>
    </submittedName>
</protein>
<keyword evidence="1" id="KW-1133">Transmembrane helix</keyword>
<evidence type="ECO:0000313" key="2">
    <source>
        <dbReference type="EMBL" id="CAG6513448.1"/>
    </source>
</evidence>
<accession>A0A8D8GNB8</accession>
<evidence type="ECO:0000256" key="1">
    <source>
        <dbReference type="SAM" id="Phobius"/>
    </source>
</evidence>
<reference evidence="2" key="1">
    <citation type="submission" date="2021-05" db="EMBL/GenBank/DDBJ databases">
        <authorList>
            <person name="Alioto T."/>
            <person name="Alioto T."/>
            <person name="Gomez Garrido J."/>
        </authorList>
    </citation>
    <scope>NUCLEOTIDE SEQUENCE</scope>
</reference>
<name>A0A8D8GNB8_CULPI</name>
<keyword evidence="1" id="KW-0472">Membrane</keyword>
<organism evidence="2">
    <name type="scientific">Culex pipiens</name>
    <name type="common">House mosquito</name>
    <dbReference type="NCBI Taxonomy" id="7175"/>
    <lineage>
        <taxon>Eukaryota</taxon>
        <taxon>Metazoa</taxon>
        <taxon>Ecdysozoa</taxon>
        <taxon>Arthropoda</taxon>
        <taxon>Hexapoda</taxon>
        <taxon>Insecta</taxon>
        <taxon>Pterygota</taxon>
        <taxon>Neoptera</taxon>
        <taxon>Endopterygota</taxon>
        <taxon>Diptera</taxon>
        <taxon>Nematocera</taxon>
        <taxon>Culicoidea</taxon>
        <taxon>Culicidae</taxon>
        <taxon>Culicinae</taxon>
        <taxon>Culicini</taxon>
        <taxon>Culex</taxon>
        <taxon>Culex</taxon>
    </lineage>
</organism>
<dbReference type="EMBL" id="HBUE01272998">
    <property type="protein sequence ID" value="CAG6564917.1"/>
    <property type="molecule type" value="Transcribed_RNA"/>
</dbReference>